<comment type="caution">
    <text evidence="1">The sequence shown here is derived from an EMBL/GenBank/DDBJ whole genome shotgun (WGS) entry which is preliminary data.</text>
</comment>
<proteinExistence type="predicted"/>
<evidence type="ECO:0000313" key="1">
    <source>
        <dbReference type="EMBL" id="GFQ76167.1"/>
    </source>
</evidence>
<evidence type="ECO:0000313" key="2">
    <source>
        <dbReference type="Proteomes" id="UP000887116"/>
    </source>
</evidence>
<keyword evidence="2" id="KW-1185">Reference proteome</keyword>
<dbReference type="EMBL" id="BMAO01031592">
    <property type="protein sequence ID" value="GFQ76167.1"/>
    <property type="molecule type" value="Genomic_DNA"/>
</dbReference>
<dbReference type="Proteomes" id="UP000887116">
    <property type="component" value="Unassembled WGS sequence"/>
</dbReference>
<protein>
    <submittedName>
        <fullName evidence="1">Uncharacterized protein</fullName>
    </submittedName>
</protein>
<dbReference type="AlphaFoldDB" id="A0A8X6FCX4"/>
<sequence length="77" mass="8747">MPEKLIIQTRTGNTQKYLAPVVDACQSPETALLSSLCRVRLPIIQSLAHENETEKMFTAKLELKVEEPFFKNRASSR</sequence>
<gene>
    <name evidence="1" type="ORF">TNCT_707421</name>
</gene>
<accession>A0A8X6FCX4</accession>
<name>A0A8X6FCX4_TRICU</name>
<organism evidence="1 2">
    <name type="scientific">Trichonephila clavata</name>
    <name type="common">Joro spider</name>
    <name type="synonym">Nephila clavata</name>
    <dbReference type="NCBI Taxonomy" id="2740835"/>
    <lineage>
        <taxon>Eukaryota</taxon>
        <taxon>Metazoa</taxon>
        <taxon>Ecdysozoa</taxon>
        <taxon>Arthropoda</taxon>
        <taxon>Chelicerata</taxon>
        <taxon>Arachnida</taxon>
        <taxon>Araneae</taxon>
        <taxon>Araneomorphae</taxon>
        <taxon>Entelegynae</taxon>
        <taxon>Araneoidea</taxon>
        <taxon>Nephilidae</taxon>
        <taxon>Trichonephila</taxon>
    </lineage>
</organism>
<reference evidence="1" key="1">
    <citation type="submission" date="2020-07" db="EMBL/GenBank/DDBJ databases">
        <title>Multicomponent nature underlies the extraordinary mechanical properties of spider dragline silk.</title>
        <authorList>
            <person name="Kono N."/>
            <person name="Nakamura H."/>
            <person name="Mori M."/>
            <person name="Yoshida Y."/>
            <person name="Ohtoshi R."/>
            <person name="Malay A.D."/>
            <person name="Moran D.A.P."/>
            <person name="Tomita M."/>
            <person name="Numata K."/>
            <person name="Arakawa K."/>
        </authorList>
    </citation>
    <scope>NUCLEOTIDE SEQUENCE</scope>
</reference>